<reference evidence="1 2" key="1">
    <citation type="journal article" date="2022" name="Allergy">
        <title>Genome assembly and annotation of Periplaneta americana reveal a comprehensive cockroach allergen profile.</title>
        <authorList>
            <person name="Wang L."/>
            <person name="Xiong Q."/>
            <person name="Saelim N."/>
            <person name="Wang L."/>
            <person name="Nong W."/>
            <person name="Wan A.T."/>
            <person name="Shi M."/>
            <person name="Liu X."/>
            <person name="Cao Q."/>
            <person name="Hui J.H.L."/>
            <person name="Sookrung N."/>
            <person name="Leung T.F."/>
            <person name="Tungtrongchitr A."/>
            <person name="Tsui S.K.W."/>
        </authorList>
    </citation>
    <scope>NUCLEOTIDE SEQUENCE [LARGE SCALE GENOMIC DNA]</scope>
    <source>
        <strain evidence="1">PWHHKU_190912</strain>
    </source>
</reference>
<organism evidence="1 2">
    <name type="scientific">Periplaneta americana</name>
    <name type="common">American cockroach</name>
    <name type="synonym">Blatta americana</name>
    <dbReference type="NCBI Taxonomy" id="6978"/>
    <lineage>
        <taxon>Eukaryota</taxon>
        <taxon>Metazoa</taxon>
        <taxon>Ecdysozoa</taxon>
        <taxon>Arthropoda</taxon>
        <taxon>Hexapoda</taxon>
        <taxon>Insecta</taxon>
        <taxon>Pterygota</taxon>
        <taxon>Neoptera</taxon>
        <taxon>Polyneoptera</taxon>
        <taxon>Dictyoptera</taxon>
        <taxon>Blattodea</taxon>
        <taxon>Blattoidea</taxon>
        <taxon>Blattidae</taxon>
        <taxon>Blattinae</taxon>
        <taxon>Periplaneta</taxon>
    </lineage>
</organism>
<dbReference type="InterPro" id="IPR036397">
    <property type="entry name" value="RNaseH_sf"/>
</dbReference>
<protein>
    <recommendedName>
        <fullName evidence="3">Histone-lysine N-methyltransferase SETMAR</fullName>
    </recommendedName>
</protein>
<evidence type="ECO:0000313" key="2">
    <source>
        <dbReference type="Proteomes" id="UP001148838"/>
    </source>
</evidence>
<dbReference type="Proteomes" id="UP001148838">
    <property type="component" value="Unassembled WGS sequence"/>
</dbReference>
<dbReference type="Gene3D" id="3.30.420.10">
    <property type="entry name" value="Ribonuclease H-like superfamily/Ribonuclease H"/>
    <property type="match status" value="1"/>
</dbReference>
<dbReference type="PANTHER" id="PTHR46060:SF2">
    <property type="entry name" value="HISTONE-LYSINE N-METHYLTRANSFERASE SETMAR"/>
    <property type="match status" value="1"/>
</dbReference>
<proteinExistence type="predicted"/>
<evidence type="ECO:0008006" key="3">
    <source>
        <dbReference type="Google" id="ProtNLM"/>
    </source>
</evidence>
<dbReference type="InterPro" id="IPR052709">
    <property type="entry name" value="Transposase-MT_Hybrid"/>
</dbReference>
<keyword evidence="2" id="KW-1185">Reference proteome</keyword>
<accession>A0ABQ8S9I6</accession>
<dbReference type="PANTHER" id="PTHR46060">
    <property type="entry name" value="MARINER MOS1 TRANSPOSASE-LIKE PROTEIN"/>
    <property type="match status" value="1"/>
</dbReference>
<dbReference type="EMBL" id="JAJSOF020000033">
    <property type="protein sequence ID" value="KAJ4430490.1"/>
    <property type="molecule type" value="Genomic_DNA"/>
</dbReference>
<comment type="caution">
    <text evidence="1">The sequence shown here is derived from an EMBL/GenBank/DDBJ whole genome shotgun (WGS) entry which is preliminary data.</text>
</comment>
<sequence>MGLEIFVIKVGLSRLESEDIAVVRELKHRLAPSTVLHILKDHLKMRKFASKWVPHDLTDMEKWQRYVVSRTLLERYVHEGEVFLQCIITIDETWARSYEMNLS</sequence>
<name>A0ABQ8S9I6_PERAM</name>
<gene>
    <name evidence="1" type="ORF">ANN_22706</name>
</gene>
<evidence type="ECO:0000313" key="1">
    <source>
        <dbReference type="EMBL" id="KAJ4430490.1"/>
    </source>
</evidence>